<dbReference type="Proteomes" id="UP000688137">
    <property type="component" value="Unassembled WGS sequence"/>
</dbReference>
<reference evidence="2" key="1">
    <citation type="submission" date="2021-01" db="EMBL/GenBank/DDBJ databases">
        <authorList>
            <consortium name="Genoscope - CEA"/>
            <person name="William W."/>
        </authorList>
    </citation>
    <scope>NUCLEOTIDE SEQUENCE</scope>
</reference>
<keyword evidence="1" id="KW-0812">Transmembrane</keyword>
<gene>
    <name evidence="2" type="ORF">PPRIM_AZ9-3.1.T1260145</name>
</gene>
<feature type="transmembrane region" description="Helical" evidence="1">
    <location>
        <begin position="311"/>
        <end position="334"/>
    </location>
</feature>
<evidence type="ECO:0000256" key="1">
    <source>
        <dbReference type="SAM" id="Phobius"/>
    </source>
</evidence>
<keyword evidence="1" id="KW-1133">Transmembrane helix</keyword>
<organism evidence="2 3">
    <name type="scientific">Paramecium primaurelia</name>
    <dbReference type="NCBI Taxonomy" id="5886"/>
    <lineage>
        <taxon>Eukaryota</taxon>
        <taxon>Sar</taxon>
        <taxon>Alveolata</taxon>
        <taxon>Ciliophora</taxon>
        <taxon>Intramacronucleata</taxon>
        <taxon>Oligohymenophorea</taxon>
        <taxon>Peniculida</taxon>
        <taxon>Parameciidae</taxon>
        <taxon>Paramecium</taxon>
    </lineage>
</organism>
<keyword evidence="1" id="KW-0472">Membrane</keyword>
<sequence>MSFKTSIYLPLNKHQQIQKRHQNNIGKNKLVQESYLKGNFIFYKQENYFSPTLEQLIKVLLQSCIKKISYCTKKRLQIPLYSNVCNTPHEQVEFSQQTHTLQLLQINNIDDDEFQINFTVLGLNEKYASVYCSIEQNQVKGTVQISFQKIQVNLTIMSQDSDNIKICLDVLLSNILSTLNIKGQSINFFALLDPIKDKIDSQLQQSKIISLLVDSQQRMVLTEKLCKLFTKQLLTISTLSQRNQQQHNLDFYVMKKLLSVIGTNISVSVGKILYTYVNFIKSKGVCNLFIVQFVYYNNTQCIQILAFQQLVYLYIRLFLYAFYKIISLIIYIYISFAQNKGILIKQYQIIEIIFQLKYREIQYYILETSKILFAQNTGKFNIILQSLKQNFRLKYREIEYYIIEALKIGFAQNTGKLNQFFIIFNYVTEIQK</sequence>
<keyword evidence="3" id="KW-1185">Reference proteome</keyword>
<dbReference type="EMBL" id="CAJJDM010000129">
    <property type="protein sequence ID" value="CAD8105262.1"/>
    <property type="molecule type" value="Genomic_DNA"/>
</dbReference>
<evidence type="ECO:0000313" key="2">
    <source>
        <dbReference type="EMBL" id="CAD8105262.1"/>
    </source>
</evidence>
<comment type="caution">
    <text evidence="2">The sequence shown here is derived from an EMBL/GenBank/DDBJ whole genome shotgun (WGS) entry which is preliminary data.</text>
</comment>
<evidence type="ECO:0000313" key="3">
    <source>
        <dbReference type="Proteomes" id="UP000688137"/>
    </source>
</evidence>
<proteinExistence type="predicted"/>
<name>A0A8S1PQG3_PARPR</name>
<protein>
    <recommendedName>
        <fullName evidence="4">Transmembrane protein</fullName>
    </recommendedName>
</protein>
<accession>A0A8S1PQG3</accession>
<evidence type="ECO:0008006" key="4">
    <source>
        <dbReference type="Google" id="ProtNLM"/>
    </source>
</evidence>
<dbReference type="AlphaFoldDB" id="A0A8S1PQG3"/>